<dbReference type="AlphaFoldDB" id="A0A2T4TWQ8"/>
<name>A0A2T4TWQ8_9BACT</name>
<dbReference type="InterPro" id="IPR000163">
    <property type="entry name" value="Prohibitin"/>
</dbReference>
<dbReference type="PRINTS" id="PR00679">
    <property type="entry name" value="PROHIBITIN"/>
</dbReference>
<proteinExistence type="predicted"/>
<reference evidence="6" key="2">
    <citation type="journal article" date="2018" name="Environ. Microbiol.">
        <title>Bloom of a denitrifying methanotroph, 'Candidatus Methylomirabilis limnetica', in a deep stratified lake.</title>
        <authorList>
            <person name="Graf J.S."/>
            <person name="Mayr M.J."/>
            <person name="Marchant H.K."/>
            <person name="Tienken D."/>
            <person name="Hach P.F."/>
            <person name="Brand A."/>
            <person name="Schubert C.J."/>
            <person name="Kuypers M.M."/>
            <person name="Milucka J."/>
        </authorList>
    </citation>
    <scope>NUCLEOTIDE SEQUENCE [LARGE SCALE GENOMIC DNA]</scope>
    <source>
        <strain evidence="6">Zug</strain>
    </source>
</reference>
<dbReference type="GO" id="GO:0016020">
    <property type="term" value="C:membrane"/>
    <property type="evidence" value="ECO:0007669"/>
    <property type="project" value="InterPro"/>
</dbReference>
<keyword evidence="1" id="KW-0175">Coiled coil</keyword>
<evidence type="ECO:0000313" key="5">
    <source>
        <dbReference type="EMBL" id="PTL35544.1"/>
    </source>
</evidence>
<accession>A0A2T4TWQ8</accession>
<keyword evidence="3" id="KW-0472">Membrane</keyword>
<evidence type="ECO:0000313" key="6">
    <source>
        <dbReference type="Proteomes" id="UP000241436"/>
    </source>
</evidence>
<dbReference type="InterPro" id="IPR001107">
    <property type="entry name" value="Band_7"/>
</dbReference>
<dbReference type="CDD" id="cd03401">
    <property type="entry name" value="SPFH_prohibitin"/>
    <property type="match status" value="1"/>
</dbReference>
<feature type="coiled-coil region" evidence="1">
    <location>
        <begin position="199"/>
        <end position="237"/>
    </location>
</feature>
<reference evidence="5 6" key="1">
    <citation type="submission" date="2017-09" db="EMBL/GenBank/DDBJ databases">
        <title>Bloom of a denitrifying methanotroph, Candidatus Methylomirabilis limnetica, in a deep stratified lake.</title>
        <authorList>
            <person name="Graf J.S."/>
            <person name="Marchant H.K."/>
            <person name="Tienken D."/>
            <person name="Hach P.F."/>
            <person name="Brand A."/>
            <person name="Schubert C.J."/>
            <person name="Kuypers M.M."/>
            <person name="Milucka J."/>
        </authorList>
    </citation>
    <scope>NUCLEOTIDE SEQUENCE [LARGE SCALE GENOMIC DNA]</scope>
    <source>
        <strain evidence="5 6">Zug</strain>
    </source>
</reference>
<dbReference type="Gene3D" id="3.30.479.30">
    <property type="entry name" value="Band 7 domain"/>
    <property type="match status" value="1"/>
</dbReference>
<dbReference type="SUPFAM" id="SSF117892">
    <property type="entry name" value="Band 7/SPFH domain"/>
    <property type="match status" value="1"/>
</dbReference>
<feature type="transmembrane region" description="Helical" evidence="3">
    <location>
        <begin position="21"/>
        <end position="42"/>
    </location>
</feature>
<feature type="compositionally biased region" description="Basic and acidic residues" evidence="2">
    <location>
        <begin position="284"/>
        <end position="308"/>
    </location>
</feature>
<organism evidence="5 6">
    <name type="scientific">Candidatus Methylomirabilis limnetica</name>
    <dbReference type="NCBI Taxonomy" id="2033718"/>
    <lineage>
        <taxon>Bacteria</taxon>
        <taxon>Candidatus Methylomirabilota</taxon>
        <taxon>Candidatus Methylomirabilia</taxon>
        <taxon>Candidatus Methylomirabilales</taxon>
        <taxon>Candidatus Methylomirabilaceae</taxon>
        <taxon>Candidatus Methylomirabilis</taxon>
    </lineage>
</organism>
<keyword evidence="6" id="KW-1185">Reference proteome</keyword>
<protein>
    <submittedName>
        <fullName evidence="5">HflC protein</fullName>
    </submittedName>
</protein>
<evidence type="ECO:0000256" key="1">
    <source>
        <dbReference type="SAM" id="Coils"/>
    </source>
</evidence>
<gene>
    <name evidence="5" type="ORF">CLG94_09760</name>
</gene>
<dbReference type="SMART" id="SM00244">
    <property type="entry name" value="PHB"/>
    <property type="match status" value="1"/>
</dbReference>
<dbReference type="Pfam" id="PF01145">
    <property type="entry name" value="Band_7"/>
    <property type="match status" value="1"/>
</dbReference>
<evidence type="ECO:0000256" key="2">
    <source>
        <dbReference type="SAM" id="MobiDB-lite"/>
    </source>
</evidence>
<dbReference type="EMBL" id="NVQC01000023">
    <property type="protein sequence ID" value="PTL35544.1"/>
    <property type="molecule type" value="Genomic_DNA"/>
</dbReference>
<dbReference type="PANTHER" id="PTHR23222">
    <property type="entry name" value="PROHIBITIN"/>
    <property type="match status" value="1"/>
</dbReference>
<evidence type="ECO:0000259" key="4">
    <source>
        <dbReference type="SMART" id="SM00244"/>
    </source>
</evidence>
<dbReference type="InterPro" id="IPR036013">
    <property type="entry name" value="Band_7/SPFH_dom_sf"/>
</dbReference>
<feature type="region of interest" description="Disordered" evidence="2">
    <location>
        <begin position="276"/>
        <end position="319"/>
    </location>
</feature>
<dbReference type="PANTHER" id="PTHR23222:SF0">
    <property type="entry name" value="PROHIBITIN 1"/>
    <property type="match status" value="1"/>
</dbReference>
<comment type="caution">
    <text evidence="5">The sequence shown here is derived from an EMBL/GenBank/DDBJ whole genome shotgun (WGS) entry which is preliminary data.</text>
</comment>
<evidence type="ECO:0000256" key="3">
    <source>
        <dbReference type="SAM" id="Phobius"/>
    </source>
</evidence>
<dbReference type="Proteomes" id="UP000241436">
    <property type="component" value="Unassembled WGS sequence"/>
</dbReference>
<sequence length="319" mass="34710">MDEREIFMAKKAVQSVLMKGPVMLALMFAAILVGFMILHPWVQIGAGERGVVLNFGAVQEIVLGEGLHFRVPIMQSVIPMDVKVQKAVTDAASASADLQDVTLSVALNYHILPEKANVVYQTLGVQFKVRIIDPAIQEVMKAVSAKYTAEELITKRPAVSEAIRAALSERLLAYNIVVDAFSIVTFSFSRVFTEAIEAKQTAEQLALKAKRDLDRIKVEAEQTITAARAEAESLRLQKANISPDLIELRKIEANLRAIDKWNGILPQVTGAGAVPFIGVGGPQESREIKGSRESRESRGSRESKESKGVGDQSSGSVAK</sequence>
<keyword evidence="3" id="KW-0812">Transmembrane</keyword>
<keyword evidence="3" id="KW-1133">Transmembrane helix</keyword>
<dbReference type="OrthoDB" id="9812991at2"/>
<feature type="domain" description="Band 7" evidence="4">
    <location>
        <begin position="39"/>
        <end position="200"/>
    </location>
</feature>
<dbReference type="RefSeq" id="WP_107563079.1">
    <property type="nucleotide sequence ID" value="NZ_NVQC01000023.1"/>
</dbReference>